<dbReference type="Proteomes" id="UP000660262">
    <property type="component" value="Unassembled WGS sequence"/>
</dbReference>
<evidence type="ECO:0008006" key="4">
    <source>
        <dbReference type="Google" id="ProtNLM"/>
    </source>
</evidence>
<organism evidence="2 3">
    <name type="scientific">Pycnococcus provasolii</name>
    <dbReference type="NCBI Taxonomy" id="41880"/>
    <lineage>
        <taxon>Eukaryota</taxon>
        <taxon>Viridiplantae</taxon>
        <taxon>Chlorophyta</taxon>
        <taxon>Pseudoscourfieldiophyceae</taxon>
        <taxon>Pseudoscourfieldiales</taxon>
        <taxon>Pycnococcaceae</taxon>
        <taxon>Pycnococcus</taxon>
    </lineage>
</organism>
<dbReference type="AlphaFoldDB" id="A0A830HAP1"/>
<protein>
    <recommendedName>
        <fullName evidence="4">L-ornithine N(5)-monooxygenase</fullName>
    </recommendedName>
</protein>
<dbReference type="EMBL" id="BNJQ01000006">
    <property type="protein sequence ID" value="GHP03722.1"/>
    <property type="molecule type" value="Genomic_DNA"/>
</dbReference>
<evidence type="ECO:0000313" key="2">
    <source>
        <dbReference type="EMBL" id="GHP03722.1"/>
    </source>
</evidence>
<feature type="region of interest" description="Disordered" evidence="1">
    <location>
        <begin position="1"/>
        <end position="37"/>
    </location>
</feature>
<evidence type="ECO:0000256" key="1">
    <source>
        <dbReference type="SAM" id="MobiDB-lite"/>
    </source>
</evidence>
<dbReference type="PANTHER" id="PTHR38663">
    <property type="match status" value="1"/>
</dbReference>
<dbReference type="SUPFAM" id="SSF51905">
    <property type="entry name" value="FAD/NAD(P)-binding domain"/>
    <property type="match status" value="1"/>
</dbReference>
<evidence type="ECO:0000313" key="3">
    <source>
        <dbReference type="Proteomes" id="UP000660262"/>
    </source>
</evidence>
<keyword evidence="3" id="KW-1185">Reference proteome</keyword>
<name>A0A830HAP1_9CHLO</name>
<dbReference type="InterPro" id="IPR036188">
    <property type="entry name" value="FAD/NAD-bd_sf"/>
</dbReference>
<accession>A0A830HAP1</accession>
<dbReference type="Gene3D" id="3.50.50.60">
    <property type="entry name" value="FAD/NAD(P)-binding domain"/>
    <property type="match status" value="1"/>
</dbReference>
<dbReference type="InterPro" id="IPR008978">
    <property type="entry name" value="HSP20-like_chaperone"/>
</dbReference>
<proteinExistence type="predicted"/>
<sequence>MPMARSMDSSSSASSPEEHFSQHSQHAQQQQQTHSNSSMTAMNVMPLVFIGANSYSLAILSRLSLCDRKNALVISSSSSRACGESSSSFLTSFAHRSSCMETLPLRESRNVHPFEKPSLFLEWAEALAKTKPKGTTVEDLNLFVSSTKELVPLATTSTYLQFTKDTISKSFPELENAIINDTVTSVTPIEDAKEKQALGIQTNGAAVRITMRSGNSIVARAAVHCAVRQAARIPEWATGALAAAATTVKPPNAGRLAHAKDVDIRTFGTKDDSSLRGKNVVVVGGGMAAAALCAAAARRGASVTLVHRGVLQRSEQEADVAFVGPKGRMQLRACGADYTKRLRLCLRARKHASLNRYAWKNLQSLIKSQSLEILQDTQVRAARWDGDGSDGEGVWQLDVVTNQPGDESNDAATSTTTTTGTLSAHHVWLATGRDLDVSSDPVLSKLTRSHPARIVGRLPVLSHGLAWPGVPLLVAGAAAALEIGPFAGLPQGQRLCADAVVSSLNLESEAFASAIAAPAGSLYLGDDEVDDLEALRLDAAPSPKLRDESRVSVDDIGSSLPRRPIDVFEWADDDGIHDIEVTLRLPEEPRMSRDRVRMQIRGERELELWVIGEKALWHFHVPRLYREVISVKSGFKVVTSACKIVVFLRKTSTMPWRFLKG</sequence>
<reference evidence="2" key="1">
    <citation type="submission" date="2020-10" db="EMBL/GenBank/DDBJ databases">
        <title>Unveiling of a novel bifunctional photoreceptor, Dualchrome1, isolated from a cosmopolitan green alga.</title>
        <authorList>
            <person name="Suzuki S."/>
            <person name="Kawachi M."/>
        </authorList>
    </citation>
    <scope>NUCLEOTIDE SEQUENCE</scope>
    <source>
        <strain evidence="2">NIES 2893</strain>
    </source>
</reference>
<dbReference type="OrthoDB" id="513392at2759"/>
<dbReference type="Gene3D" id="2.60.40.790">
    <property type="match status" value="1"/>
</dbReference>
<dbReference type="PANTHER" id="PTHR38663:SF1">
    <property type="entry name" value="L-ORNITHINE N(5)-MONOOXYGENASE"/>
    <property type="match status" value="1"/>
</dbReference>
<comment type="caution">
    <text evidence="2">The sequence shown here is derived from an EMBL/GenBank/DDBJ whole genome shotgun (WGS) entry which is preliminary data.</text>
</comment>
<feature type="compositionally biased region" description="Low complexity" evidence="1">
    <location>
        <begin position="22"/>
        <end position="37"/>
    </location>
</feature>
<gene>
    <name evidence="2" type="ORF">PPROV_000247700</name>
</gene>
<feature type="compositionally biased region" description="Low complexity" evidence="1">
    <location>
        <begin position="1"/>
        <end position="15"/>
    </location>
</feature>